<dbReference type="Gene3D" id="1.10.101.10">
    <property type="entry name" value="PGBD-like superfamily/PGBD"/>
    <property type="match status" value="1"/>
</dbReference>
<feature type="signal peptide" evidence="1">
    <location>
        <begin position="1"/>
        <end position="28"/>
    </location>
</feature>
<feature type="chain" id="PRO_5017959194" evidence="1">
    <location>
        <begin position="29"/>
        <end position="589"/>
    </location>
</feature>
<dbReference type="InterPro" id="IPR036366">
    <property type="entry name" value="PGBDSf"/>
</dbReference>
<evidence type="ECO:0000313" key="4">
    <source>
        <dbReference type="Proteomes" id="UP000281343"/>
    </source>
</evidence>
<dbReference type="Pfam" id="PF13365">
    <property type="entry name" value="Trypsin_2"/>
    <property type="match status" value="1"/>
</dbReference>
<comment type="caution">
    <text evidence="3">The sequence shown here is derived from an EMBL/GenBank/DDBJ whole genome shotgun (WGS) entry which is preliminary data.</text>
</comment>
<gene>
    <name evidence="3" type="ORF">D9R08_05830</name>
</gene>
<reference evidence="3 4" key="1">
    <citation type="submission" date="2018-10" db="EMBL/GenBank/DDBJ databases">
        <authorList>
            <person name="Jung H.S."/>
            <person name="Jeon C.O."/>
        </authorList>
    </citation>
    <scope>NUCLEOTIDE SEQUENCE [LARGE SCALE GENOMIC DNA]</scope>
    <source>
        <strain evidence="3 4">MA-7-27</strain>
    </source>
</reference>
<dbReference type="EMBL" id="RCNT01000002">
    <property type="protein sequence ID" value="RMA43146.1"/>
    <property type="molecule type" value="Genomic_DNA"/>
</dbReference>
<organism evidence="3 4">
    <name type="scientific">Rhodophyticola porphyridii</name>
    <dbReference type="NCBI Taxonomy" id="1852017"/>
    <lineage>
        <taxon>Bacteria</taxon>
        <taxon>Pseudomonadati</taxon>
        <taxon>Pseudomonadota</taxon>
        <taxon>Alphaproteobacteria</taxon>
        <taxon>Rhodobacterales</taxon>
        <taxon>Roseobacteraceae</taxon>
        <taxon>Rhodophyticola</taxon>
    </lineage>
</organism>
<evidence type="ECO:0000259" key="2">
    <source>
        <dbReference type="Pfam" id="PF01471"/>
    </source>
</evidence>
<keyword evidence="1" id="KW-0732">Signal</keyword>
<evidence type="ECO:0000313" key="3">
    <source>
        <dbReference type="EMBL" id="RMA43146.1"/>
    </source>
</evidence>
<dbReference type="SUPFAM" id="SSF50494">
    <property type="entry name" value="Trypsin-like serine proteases"/>
    <property type="match status" value="1"/>
</dbReference>
<dbReference type="AlphaFoldDB" id="A0A3L9YB16"/>
<accession>A0A3L9YB16</accession>
<keyword evidence="4" id="KW-1185">Reference proteome</keyword>
<dbReference type="Proteomes" id="UP000281343">
    <property type="component" value="Unassembled WGS sequence"/>
</dbReference>
<dbReference type="InterPro" id="IPR002477">
    <property type="entry name" value="Peptidoglycan-bd-like"/>
</dbReference>
<dbReference type="SUPFAM" id="SSF47090">
    <property type="entry name" value="PGBD-like"/>
    <property type="match status" value="1"/>
</dbReference>
<dbReference type="Pfam" id="PF01471">
    <property type="entry name" value="PG_binding_1"/>
    <property type="match status" value="1"/>
</dbReference>
<dbReference type="RefSeq" id="WP_121897081.1">
    <property type="nucleotide sequence ID" value="NZ_RCNT01000002.1"/>
</dbReference>
<proteinExistence type="predicted"/>
<dbReference type="Gene3D" id="2.40.10.120">
    <property type="match status" value="1"/>
</dbReference>
<dbReference type="InterPro" id="IPR036365">
    <property type="entry name" value="PGBD-like_sf"/>
</dbReference>
<evidence type="ECO:0000256" key="1">
    <source>
        <dbReference type="SAM" id="SignalP"/>
    </source>
</evidence>
<feature type="domain" description="Peptidoglycan binding-like" evidence="2">
    <location>
        <begin position="165"/>
        <end position="220"/>
    </location>
</feature>
<sequence length="589" mass="62829">MKRGFAQLCLAIGIGFLAAAFSANGAQAQDRVWVQIEAHPDLATAESRVRAYSRLIDNVNGYRLASGWYALALGPFTRATADQQLSNLRAQGLIPRDSYIELGTIYRQQFWPVGANTLTAEPVAPVTPAPAEPVIAADPAAPATPLIQAEETAAEARQSERALDRPAREALQIALQWFGFYRAGIDGAFGPGTRRAMSDWQAAEGLEPTGILTTRQRAQLLDAYAGELAALGMEPVRDTRAGIEINLPMAMVGFDRYEYPFAHYNSVNGSGVQVLLISQRGDRATLHGLYEIMQTLEIVPLDGERTRGNDSFLLTGQSASLRSHTVARLQDGQVKGFTLIWPPERDEQMARVLPMMEQSLTFLDGALDPGATDPGSEQGIDLIAGLEVRRPDISRSGFYVDAQGTVLTTSEVVGQCTRLLIDDVYEAELAYRNDDLGLAILSPQSRLAPISYAAFAAAPARLRSDIAVAGFPFDGALSTASLTFGTLADLTGLNGEQTIQRLDIAAQDSEAGGPVLDSTGAVLGMMLSGDGTGRALPDDVSFALRADQLNIVLAEAGITPAIAPGGQALGREALARLGANMTVLVSCWN</sequence>
<dbReference type="OrthoDB" id="6810892at2"/>
<protein>
    <submittedName>
        <fullName evidence="3">Peptidoglycan-binding protein</fullName>
    </submittedName>
</protein>
<name>A0A3L9YB16_9RHOB</name>
<dbReference type="InterPro" id="IPR009003">
    <property type="entry name" value="Peptidase_S1_PA"/>
</dbReference>